<organism evidence="2 3">
    <name type="scientific">Schistosoma mattheei</name>
    <dbReference type="NCBI Taxonomy" id="31246"/>
    <lineage>
        <taxon>Eukaryota</taxon>
        <taxon>Metazoa</taxon>
        <taxon>Spiralia</taxon>
        <taxon>Lophotrochozoa</taxon>
        <taxon>Platyhelminthes</taxon>
        <taxon>Trematoda</taxon>
        <taxon>Digenea</taxon>
        <taxon>Strigeidida</taxon>
        <taxon>Schistosomatoidea</taxon>
        <taxon>Schistosomatidae</taxon>
        <taxon>Schistosoma</taxon>
    </lineage>
</organism>
<reference evidence="3" key="1">
    <citation type="submission" date="2023-11" db="UniProtKB">
        <authorList>
            <consortium name="WormBaseParasite"/>
        </authorList>
    </citation>
    <scope>IDENTIFICATION</scope>
</reference>
<proteinExistence type="predicted"/>
<evidence type="ECO:0000313" key="2">
    <source>
        <dbReference type="Proteomes" id="UP000050791"/>
    </source>
</evidence>
<accession>A0AA85BZ57</accession>
<dbReference type="Proteomes" id="UP000050791">
    <property type="component" value="Unassembled WGS sequence"/>
</dbReference>
<dbReference type="WBParaSite" id="SMTH1_91570.1">
    <property type="protein sequence ID" value="SMTH1_91570.1"/>
    <property type="gene ID" value="SMTH1_91570"/>
</dbReference>
<sequence length="96" mass="10533">MVLLFILLGILQGYAHSSAKTPSSQALTNINHSSYSATSEVTPAVSSGSWTTKLRDWLIYFLSLLTKVFGPHSEFMQKLLGLVDKTTSVSLTFHLT</sequence>
<evidence type="ECO:0000313" key="3">
    <source>
        <dbReference type="WBParaSite" id="SMTH1_91570.1"/>
    </source>
</evidence>
<name>A0AA85BZ57_9TREM</name>
<evidence type="ECO:0000256" key="1">
    <source>
        <dbReference type="SAM" id="SignalP"/>
    </source>
</evidence>
<feature type="chain" id="PRO_5041727174" evidence="1">
    <location>
        <begin position="20"/>
        <end position="96"/>
    </location>
</feature>
<feature type="signal peptide" evidence="1">
    <location>
        <begin position="1"/>
        <end position="19"/>
    </location>
</feature>
<keyword evidence="1" id="KW-0732">Signal</keyword>
<dbReference type="AlphaFoldDB" id="A0AA85BZ57"/>
<protein>
    <submittedName>
        <fullName evidence="3">Uncharacterized protein</fullName>
    </submittedName>
</protein>